<dbReference type="Proteomes" id="UP000315295">
    <property type="component" value="Unassembled WGS sequence"/>
</dbReference>
<accession>A0A540N5Q5</accession>
<protein>
    <submittedName>
        <fullName evidence="1">Uncharacterized protein</fullName>
    </submittedName>
</protein>
<keyword evidence="2" id="KW-1185">Reference proteome</keyword>
<organism evidence="1 2">
    <name type="scientific">Malus baccata</name>
    <name type="common">Siberian crab apple</name>
    <name type="synonym">Pyrus baccata</name>
    <dbReference type="NCBI Taxonomy" id="106549"/>
    <lineage>
        <taxon>Eukaryota</taxon>
        <taxon>Viridiplantae</taxon>
        <taxon>Streptophyta</taxon>
        <taxon>Embryophyta</taxon>
        <taxon>Tracheophyta</taxon>
        <taxon>Spermatophyta</taxon>
        <taxon>Magnoliopsida</taxon>
        <taxon>eudicotyledons</taxon>
        <taxon>Gunneridae</taxon>
        <taxon>Pentapetalae</taxon>
        <taxon>rosids</taxon>
        <taxon>fabids</taxon>
        <taxon>Rosales</taxon>
        <taxon>Rosaceae</taxon>
        <taxon>Amygdaloideae</taxon>
        <taxon>Maleae</taxon>
        <taxon>Malus</taxon>
    </lineage>
</organism>
<dbReference type="AlphaFoldDB" id="A0A540N5Q5"/>
<dbReference type="EMBL" id="VIEB01000104">
    <property type="protein sequence ID" value="TQE06376.1"/>
    <property type="molecule type" value="Genomic_DNA"/>
</dbReference>
<reference evidence="1 2" key="1">
    <citation type="journal article" date="2019" name="G3 (Bethesda)">
        <title>Sequencing of a Wild Apple (Malus baccata) Genome Unravels the Differences Between Cultivated and Wild Apple Species Regarding Disease Resistance and Cold Tolerance.</title>
        <authorList>
            <person name="Chen X."/>
        </authorList>
    </citation>
    <scope>NUCLEOTIDE SEQUENCE [LARGE SCALE GENOMIC DNA]</scope>
    <source>
        <strain evidence="2">cv. Shandingzi</strain>
        <tissue evidence="1">Leaves</tissue>
    </source>
</reference>
<evidence type="ECO:0000313" key="1">
    <source>
        <dbReference type="EMBL" id="TQE06376.1"/>
    </source>
</evidence>
<evidence type="ECO:0000313" key="2">
    <source>
        <dbReference type="Proteomes" id="UP000315295"/>
    </source>
</evidence>
<comment type="caution">
    <text evidence="1">The sequence shown here is derived from an EMBL/GenBank/DDBJ whole genome shotgun (WGS) entry which is preliminary data.</text>
</comment>
<name>A0A540N5Q5_MALBA</name>
<sequence>MVDLSEVCGPHLPFWSPTKSGGSVEPMTDLLRHLYFDFPYVIPGRFMVPQMLLSMLRKGRSP</sequence>
<proteinExistence type="predicted"/>
<gene>
    <name evidence="1" type="ORF">C1H46_008010</name>
</gene>